<dbReference type="RefSeq" id="WP_135973140.1">
    <property type="nucleotide sequence ID" value="NZ_CP039291.1"/>
</dbReference>
<dbReference type="EMBL" id="CP039291">
    <property type="protein sequence ID" value="QCB92622.1"/>
    <property type="molecule type" value="Genomic_DNA"/>
</dbReference>
<dbReference type="Gene3D" id="3.20.20.30">
    <property type="entry name" value="Luciferase-like domain"/>
    <property type="match status" value="1"/>
</dbReference>
<feature type="region of interest" description="Disordered" evidence="1">
    <location>
        <begin position="1"/>
        <end position="33"/>
    </location>
</feature>
<accession>A0A4P7SF64</accession>
<protein>
    <recommendedName>
        <fullName evidence="4">LLM class flavin-dependent oxidoreductase</fullName>
    </recommendedName>
</protein>
<organism evidence="2 3">
    <name type="scientific">Cellulomonas shaoxiangyii</name>
    <dbReference type="NCBI Taxonomy" id="2566013"/>
    <lineage>
        <taxon>Bacteria</taxon>
        <taxon>Bacillati</taxon>
        <taxon>Actinomycetota</taxon>
        <taxon>Actinomycetes</taxon>
        <taxon>Micrococcales</taxon>
        <taxon>Cellulomonadaceae</taxon>
        <taxon>Cellulomonas</taxon>
    </lineage>
</organism>
<sequence>MAQPVLARPRTPDTAAPTGQPHGGAPAATSSTRSVHRVGVAGLDAAPGAVEFLLDAESLTETTVALAAARADVIRLVHSAVLPTPAAVRALVDVLAAEIAAVGRDRTEVRVVLQVEAVVARDEADAARRREAVTYAEAFSGAVWASSVTWLVAPVERLVADAHALAARAQVDAVELALVGASAALAPAVAAAAA</sequence>
<reference evidence="2 3" key="1">
    <citation type="submission" date="2019-04" db="EMBL/GenBank/DDBJ databases">
        <title>Isolation and identification of Cellulomonas shaoxiangyii sp. Nov. isolated from feces of the Tibetan antelopes (Pantholops hodgsonii) in the Qinghai-Tibet plateau of China.</title>
        <authorList>
            <person name="Tian Z."/>
        </authorList>
    </citation>
    <scope>NUCLEOTIDE SEQUENCE [LARGE SCALE GENOMIC DNA]</scope>
    <source>
        <strain evidence="2 3">Z28</strain>
    </source>
</reference>
<evidence type="ECO:0008006" key="4">
    <source>
        <dbReference type="Google" id="ProtNLM"/>
    </source>
</evidence>
<gene>
    <name evidence="2" type="ORF">E5225_02695</name>
</gene>
<dbReference type="InterPro" id="IPR036661">
    <property type="entry name" value="Luciferase-like_sf"/>
</dbReference>
<proteinExistence type="predicted"/>
<dbReference type="AlphaFoldDB" id="A0A4P7SF64"/>
<evidence type="ECO:0000313" key="2">
    <source>
        <dbReference type="EMBL" id="QCB92622.1"/>
    </source>
</evidence>
<dbReference type="OrthoDB" id="4829017at2"/>
<evidence type="ECO:0000313" key="3">
    <source>
        <dbReference type="Proteomes" id="UP000296469"/>
    </source>
</evidence>
<name>A0A4P7SF64_9CELL</name>
<dbReference type="SUPFAM" id="SSF51679">
    <property type="entry name" value="Bacterial luciferase-like"/>
    <property type="match status" value="1"/>
</dbReference>
<dbReference type="Proteomes" id="UP000296469">
    <property type="component" value="Chromosome"/>
</dbReference>
<dbReference type="GO" id="GO:0016705">
    <property type="term" value="F:oxidoreductase activity, acting on paired donors, with incorporation or reduction of molecular oxygen"/>
    <property type="evidence" value="ECO:0007669"/>
    <property type="project" value="InterPro"/>
</dbReference>
<evidence type="ECO:0000256" key="1">
    <source>
        <dbReference type="SAM" id="MobiDB-lite"/>
    </source>
</evidence>
<keyword evidence="3" id="KW-1185">Reference proteome</keyword>
<dbReference type="KEGG" id="celz:E5225_02695"/>